<organism evidence="1 2">
    <name type="scientific">Tsukamurella paurometabola</name>
    <name type="common">Corynebacterium paurometabolum</name>
    <dbReference type="NCBI Taxonomy" id="2061"/>
    <lineage>
        <taxon>Bacteria</taxon>
        <taxon>Bacillati</taxon>
        <taxon>Actinomycetota</taxon>
        <taxon>Actinomycetes</taxon>
        <taxon>Mycobacteriales</taxon>
        <taxon>Tsukamurellaceae</taxon>
        <taxon>Tsukamurella</taxon>
    </lineage>
</organism>
<accession>A0ABS5NEC4</accession>
<protein>
    <submittedName>
        <fullName evidence="1">Uncharacterized protein</fullName>
    </submittedName>
</protein>
<dbReference type="Proteomes" id="UP000676853">
    <property type="component" value="Unassembled WGS sequence"/>
</dbReference>
<dbReference type="Pfam" id="PF19457">
    <property type="entry name" value="DUF5994"/>
    <property type="match status" value="1"/>
</dbReference>
<dbReference type="RefSeq" id="WP_212554246.1">
    <property type="nucleotide sequence ID" value="NZ_JAGXOE010000037.1"/>
</dbReference>
<name>A0ABS5NEC4_TSUPA</name>
<dbReference type="InterPro" id="IPR046036">
    <property type="entry name" value="DUF5994"/>
</dbReference>
<keyword evidence="2" id="KW-1185">Reference proteome</keyword>
<evidence type="ECO:0000313" key="1">
    <source>
        <dbReference type="EMBL" id="MBS4102624.1"/>
    </source>
</evidence>
<gene>
    <name evidence="1" type="ORF">KFZ73_15425</name>
</gene>
<proteinExistence type="predicted"/>
<sequence>MSGDRATPAQLRGMLRRPPVPIGRPVPGRVLLRSPASLPHHIAGVWWPRSRRLAHELPTVIPTIGLRLNALTRVGYSTIDWTPLEPRVDVKGDLVEFDAGHPPGLILFTGPNASFAFGLIAPDTTQQQAERRTAALLHDR</sequence>
<comment type="caution">
    <text evidence="1">The sequence shown here is derived from an EMBL/GenBank/DDBJ whole genome shotgun (WGS) entry which is preliminary data.</text>
</comment>
<evidence type="ECO:0000313" key="2">
    <source>
        <dbReference type="Proteomes" id="UP000676853"/>
    </source>
</evidence>
<reference evidence="1 2" key="1">
    <citation type="submission" date="2021-04" db="EMBL/GenBank/DDBJ databases">
        <title>Whole genome sequence analysis of a thiophenic sulfur metabolizing bacteria.</title>
        <authorList>
            <person name="Akhtar N."/>
            <person name="Akram J."/>
            <person name="Aslam A."/>
        </authorList>
    </citation>
    <scope>NUCLEOTIDE SEQUENCE [LARGE SCALE GENOMIC DNA]</scope>
    <source>
        <strain evidence="1 2">3OW</strain>
    </source>
</reference>
<dbReference type="EMBL" id="JAGXOE010000037">
    <property type="protein sequence ID" value="MBS4102624.1"/>
    <property type="molecule type" value="Genomic_DNA"/>
</dbReference>